<dbReference type="AlphaFoldDB" id="A0A1H9IMQ9"/>
<evidence type="ECO:0000256" key="4">
    <source>
        <dbReference type="ARBA" id="ARBA00022692"/>
    </source>
</evidence>
<feature type="domain" description="Ion transport" evidence="12">
    <location>
        <begin position="18"/>
        <end position="105"/>
    </location>
</feature>
<keyword evidence="7 11" id="KW-1133">Transmembrane helix</keyword>
<evidence type="ECO:0000259" key="12">
    <source>
        <dbReference type="Pfam" id="PF00520"/>
    </source>
</evidence>
<dbReference type="InterPro" id="IPR028325">
    <property type="entry name" value="VG_K_chnl"/>
</dbReference>
<evidence type="ECO:0000256" key="9">
    <source>
        <dbReference type="ARBA" id="ARBA00023136"/>
    </source>
</evidence>
<dbReference type="GO" id="GO:0005249">
    <property type="term" value="F:voltage-gated potassium channel activity"/>
    <property type="evidence" value="ECO:0007669"/>
    <property type="project" value="InterPro"/>
</dbReference>
<reference evidence="13 14" key="1">
    <citation type="submission" date="2016-10" db="EMBL/GenBank/DDBJ databases">
        <authorList>
            <person name="de Groot N.N."/>
        </authorList>
    </citation>
    <scope>NUCLEOTIDE SEQUENCE [LARGE SCALE GENOMIC DNA]</scope>
    <source>
        <strain evidence="13 14">DSM 21633</strain>
    </source>
</reference>
<comment type="subcellular location">
    <subcellularLocation>
        <location evidence="1">Membrane</location>
        <topology evidence="1">Multi-pass membrane protein</topology>
    </subcellularLocation>
</comment>
<evidence type="ECO:0000313" key="14">
    <source>
        <dbReference type="Proteomes" id="UP000199427"/>
    </source>
</evidence>
<keyword evidence="8" id="KW-0406">Ion transport</keyword>
<evidence type="ECO:0000313" key="13">
    <source>
        <dbReference type="EMBL" id="SEQ75782.1"/>
    </source>
</evidence>
<evidence type="ECO:0000256" key="6">
    <source>
        <dbReference type="ARBA" id="ARBA00022958"/>
    </source>
</evidence>
<dbReference type="GO" id="GO:0008076">
    <property type="term" value="C:voltage-gated potassium channel complex"/>
    <property type="evidence" value="ECO:0007669"/>
    <property type="project" value="InterPro"/>
</dbReference>
<dbReference type="GO" id="GO:0001508">
    <property type="term" value="P:action potential"/>
    <property type="evidence" value="ECO:0007669"/>
    <property type="project" value="TreeGrafter"/>
</dbReference>
<keyword evidence="4 11" id="KW-0812">Transmembrane</keyword>
<evidence type="ECO:0000256" key="1">
    <source>
        <dbReference type="ARBA" id="ARBA00004141"/>
    </source>
</evidence>
<evidence type="ECO:0000256" key="10">
    <source>
        <dbReference type="ARBA" id="ARBA00023303"/>
    </source>
</evidence>
<dbReference type="PANTHER" id="PTHR11537">
    <property type="entry name" value="VOLTAGE-GATED POTASSIUM CHANNEL"/>
    <property type="match status" value="1"/>
</dbReference>
<keyword evidence="3" id="KW-0633">Potassium transport</keyword>
<dbReference type="EMBL" id="FOES01000025">
    <property type="protein sequence ID" value="SEQ75782.1"/>
    <property type="molecule type" value="Genomic_DNA"/>
</dbReference>
<keyword evidence="5" id="KW-0631">Potassium channel</keyword>
<dbReference type="STRING" id="571933.SAMN05216362_12547"/>
<dbReference type="PANTHER" id="PTHR11537:SF254">
    <property type="entry name" value="POTASSIUM VOLTAGE-GATED CHANNEL PROTEIN SHAB"/>
    <property type="match status" value="1"/>
</dbReference>
<evidence type="ECO:0000256" key="2">
    <source>
        <dbReference type="ARBA" id="ARBA00022448"/>
    </source>
</evidence>
<name>A0A1H9IMQ9_9BACI</name>
<feature type="transmembrane region" description="Helical" evidence="11">
    <location>
        <begin position="17"/>
        <end position="37"/>
    </location>
</feature>
<keyword evidence="14" id="KW-1185">Reference proteome</keyword>
<dbReference type="Proteomes" id="UP000199427">
    <property type="component" value="Unassembled WGS sequence"/>
</dbReference>
<keyword evidence="9 11" id="KW-0472">Membrane</keyword>
<sequence length="144" mass="16697">MFFELIKKRIREIDNKLLYAILLIIFIFISAFIIRGIEPETFDSYFTALWRIMTTVTTVGFGDISPVTTAGQLYAMTAVYIVGIGLMGVVIGYIVDSIHEYRRNKEEGKLSYKKSNHYIIINYTKRSKETIDELLIMHEDKEIV</sequence>
<evidence type="ECO:0000256" key="7">
    <source>
        <dbReference type="ARBA" id="ARBA00022989"/>
    </source>
</evidence>
<dbReference type="SUPFAM" id="SSF81324">
    <property type="entry name" value="Voltage-gated potassium channels"/>
    <property type="match status" value="1"/>
</dbReference>
<dbReference type="InterPro" id="IPR005821">
    <property type="entry name" value="Ion_trans_dom"/>
</dbReference>
<dbReference type="RefSeq" id="WP_177176374.1">
    <property type="nucleotide sequence ID" value="NZ_FOES01000025.1"/>
</dbReference>
<keyword evidence="10 13" id="KW-0407">Ion channel</keyword>
<gene>
    <name evidence="13" type="ORF">SAMN05216362_12547</name>
</gene>
<evidence type="ECO:0000256" key="3">
    <source>
        <dbReference type="ARBA" id="ARBA00022538"/>
    </source>
</evidence>
<dbReference type="Pfam" id="PF00520">
    <property type="entry name" value="Ion_trans"/>
    <property type="match status" value="1"/>
</dbReference>
<proteinExistence type="predicted"/>
<feature type="transmembrane region" description="Helical" evidence="11">
    <location>
        <begin position="73"/>
        <end position="95"/>
    </location>
</feature>
<keyword evidence="2" id="KW-0813">Transport</keyword>
<keyword evidence="6" id="KW-0630">Potassium</keyword>
<organism evidence="13 14">
    <name type="scientific">Piscibacillus halophilus</name>
    <dbReference type="NCBI Taxonomy" id="571933"/>
    <lineage>
        <taxon>Bacteria</taxon>
        <taxon>Bacillati</taxon>
        <taxon>Bacillota</taxon>
        <taxon>Bacilli</taxon>
        <taxon>Bacillales</taxon>
        <taxon>Bacillaceae</taxon>
        <taxon>Piscibacillus</taxon>
    </lineage>
</organism>
<protein>
    <submittedName>
        <fullName evidence="13">Voltage-gated potassium channel</fullName>
    </submittedName>
</protein>
<evidence type="ECO:0000256" key="8">
    <source>
        <dbReference type="ARBA" id="ARBA00023065"/>
    </source>
</evidence>
<evidence type="ECO:0000256" key="5">
    <source>
        <dbReference type="ARBA" id="ARBA00022826"/>
    </source>
</evidence>
<dbReference type="Gene3D" id="1.10.287.70">
    <property type="match status" value="1"/>
</dbReference>
<accession>A0A1H9IMQ9</accession>
<evidence type="ECO:0000256" key="11">
    <source>
        <dbReference type="SAM" id="Phobius"/>
    </source>
</evidence>